<feature type="region of interest" description="Disordered" evidence="8">
    <location>
        <begin position="359"/>
        <end position="382"/>
    </location>
</feature>
<protein>
    <recommendedName>
        <fullName evidence="9">DDE Tnp4 domain-containing protein</fullName>
    </recommendedName>
</protein>
<dbReference type="Proteomes" id="UP001066276">
    <property type="component" value="Chromosome 12"/>
</dbReference>
<evidence type="ECO:0000256" key="7">
    <source>
        <dbReference type="ARBA" id="ARBA00023242"/>
    </source>
</evidence>
<evidence type="ECO:0000256" key="2">
    <source>
        <dbReference type="ARBA" id="ARBA00004123"/>
    </source>
</evidence>
<evidence type="ECO:0000313" key="11">
    <source>
        <dbReference type="Proteomes" id="UP001066276"/>
    </source>
</evidence>
<keyword evidence="6" id="KW-0378">Hydrolase</keyword>
<feature type="compositionally biased region" description="Low complexity" evidence="8">
    <location>
        <begin position="40"/>
        <end position="53"/>
    </location>
</feature>
<evidence type="ECO:0000256" key="6">
    <source>
        <dbReference type="ARBA" id="ARBA00022801"/>
    </source>
</evidence>
<dbReference type="GO" id="GO:0046872">
    <property type="term" value="F:metal ion binding"/>
    <property type="evidence" value="ECO:0007669"/>
    <property type="project" value="UniProtKB-KW"/>
</dbReference>
<proteinExistence type="inferred from homology"/>
<evidence type="ECO:0000256" key="1">
    <source>
        <dbReference type="ARBA" id="ARBA00001968"/>
    </source>
</evidence>
<organism evidence="10 11">
    <name type="scientific">Pleurodeles waltl</name>
    <name type="common">Iberian ribbed newt</name>
    <dbReference type="NCBI Taxonomy" id="8319"/>
    <lineage>
        <taxon>Eukaryota</taxon>
        <taxon>Metazoa</taxon>
        <taxon>Chordata</taxon>
        <taxon>Craniata</taxon>
        <taxon>Vertebrata</taxon>
        <taxon>Euteleostomi</taxon>
        <taxon>Amphibia</taxon>
        <taxon>Batrachia</taxon>
        <taxon>Caudata</taxon>
        <taxon>Salamandroidea</taxon>
        <taxon>Salamandridae</taxon>
        <taxon>Pleurodelinae</taxon>
        <taxon>Pleurodeles</taxon>
    </lineage>
</organism>
<evidence type="ECO:0000256" key="8">
    <source>
        <dbReference type="SAM" id="MobiDB-lite"/>
    </source>
</evidence>
<comment type="subcellular location">
    <subcellularLocation>
        <location evidence="2">Nucleus</location>
    </subcellularLocation>
</comment>
<dbReference type="PANTHER" id="PTHR22930">
    <property type="match status" value="1"/>
</dbReference>
<evidence type="ECO:0000256" key="5">
    <source>
        <dbReference type="ARBA" id="ARBA00022723"/>
    </source>
</evidence>
<reference evidence="10" key="1">
    <citation type="journal article" date="2022" name="bioRxiv">
        <title>Sequencing and chromosome-scale assembly of the giantPleurodeles waltlgenome.</title>
        <authorList>
            <person name="Brown T."/>
            <person name="Elewa A."/>
            <person name="Iarovenko S."/>
            <person name="Subramanian E."/>
            <person name="Araus A.J."/>
            <person name="Petzold A."/>
            <person name="Susuki M."/>
            <person name="Suzuki K.-i.T."/>
            <person name="Hayashi T."/>
            <person name="Toyoda A."/>
            <person name="Oliveira C."/>
            <person name="Osipova E."/>
            <person name="Leigh N.D."/>
            <person name="Simon A."/>
            <person name="Yun M.H."/>
        </authorList>
    </citation>
    <scope>NUCLEOTIDE SEQUENCE</scope>
    <source>
        <strain evidence="10">20211129_DDA</strain>
        <tissue evidence="10">Liver</tissue>
    </source>
</reference>
<feature type="region of interest" description="Disordered" evidence="8">
    <location>
        <begin position="34"/>
        <end position="67"/>
    </location>
</feature>
<dbReference type="GO" id="GO:0016787">
    <property type="term" value="F:hydrolase activity"/>
    <property type="evidence" value="ECO:0007669"/>
    <property type="project" value="UniProtKB-KW"/>
</dbReference>
<dbReference type="AlphaFoldDB" id="A0AAV7KSJ3"/>
<evidence type="ECO:0000259" key="9">
    <source>
        <dbReference type="Pfam" id="PF13359"/>
    </source>
</evidence>
<keyword evidence="7" id="KW-0539">Nucleus</keyword>
<comment type="caution">
    <text evidence="10">The sequence shown here is derived from an EMBL/GenBank/DDBJ whole genome shotgun (WGS) entry which is preliminary data.</text>
</comment>
<dbReference type="GO" id="GO:0005634">
    <property type="term" value="C:nucleus"/>
    <property type="evidence" value="ECO:0007669"/>
    <property type="project" value="UniProtKB-SubCell"/>
</dbReference>
<comment type="similarity">
    <text evidence="3">Belongs to the HARBI1 family.</text>
</comment>
<evidence type="ECO:0000256" key="4">
    <source>
        <dbReference type="ARBA" id="ARBA00022722"/>
    </source>
</evidence>
<name>A0AAV7KSJ3_PLEWA</name>
<feature type="domain" description="DDE Tnp4" evidence="9">
    <location>
        <begin position="191"/>
        <end position="343"/>
    </location>
</feature>
<keyword evidence="11" id="KW-1185">Reference proteome</keyword>
<evidence type="ECO:0000313" key="10">
    <source>
        <dbReference type="EMBL" id="KAJ1082411.1"/>
    </source>
</evidence>
<comment type="cofactor">
    <cofactor evidence="1">
        <name>a divalent metal cation</name>
        <dbReference type="ChEBI" id="CHEBI:60240"/>
    </cofactor>
</comment>
<dbReference type="GO" id="GO:0004518">
    <property type="term" value="F:nuclease activity"/>
    <property type="evidence" value="ECO:0007669"/>
    <property type="project" value="UniProtKB-KW"/>
</dbReference>
<sequence length="394" mass="45043">MGQTHLYLIRTHRSNSRAAKQQKGDMEVILIQRTRKRRAQQQQQQLPQHQQGPQRHRRRQERIFRPRTTLQGLREHDIIQRYRLNWQAIQQLLRNIEPQLAPTLLTPRTIPTETKLIAVLHILASGSFQTTGALLAGISQPSFSAFLPKVLDAIIGLTPRHICFPKTLQKQQETKQGFYLISGFPHVLGAIDCTHVRLVPPAATEHLYRNRKHTHSINVHVIVDHQGLITNIVAKYPGSVHDSFIFRHSTINEHFQEGRYGNRLLAADQGYGIQPWIMTPIGNPSTAAERAYNDAHRSTHTIVKSTFSILKSRFRCLNITGGSLLYSLEMICKIILTCAILHNICIKRNIPLLEAEPHMPEEEEEDDGGLQHEGEQQNTAAGLRRRKHVVNNFF</sequence>
<keyword evidence="5" id="KW-0479">Metal-binding</keyword>
<accession>A0AAV7KSJ3</accession>
<dbReference type="InterPro" id="IPR027806">
    <property type="entry name" value="HARBI1_dom"/>
</dbReference>
<keyword evidence="4" id="KW-0540">Nuclease</keyword>
<gene>
    <name evidence="10" type="ORF">NDU88_002579</name>
</gene>
<evidence type="ECO:0000256" key="3">
    <source>
        <dbReference type="ARBA" id="ARBA00006958"/>
    </source>
</evidence>
<dbReference type="EMBL" id="JANPWB010000016">
    <property type="protein sequence ID" value="KAJ1082411.1"/>
    <property type="molecule type" value="Genomic_DNA"/>
</dbReference>
<dbReference type="InterPro" id="IPR045249">
    <property type="entry name" value="HARBI1-like"/>
</dbReference>
<dbReference type="Pfam" id="PF13359">
    <property type="entry name" value="DDE_Tnp_4"/>
    <property type="match status" value="1"/>
</dbReference>
<dbReference type="PANTHER" id="PTHR22930:SF267">
    <property type="entry name" value="NUCLEASE HARBI1-RELATED"/>
    <property type="match status" value="1"/>
</dbReference>